<proteinExistence type="predicted"/>
<dbReference type="InterPro" id="IPR010743">
    <property type="entry name" value="Methionine_synth_MetW"/>
</dbReference>
<dbReference type="InterPro" id="IPR029063">
    <property type="entry name" value="SAM-dependent_MTases_sf"/>
</dbReference>
<keyword evidence="2" id="KW-1185">Reference proteome</keyword>
<dbReference type="SUPFAM" id="SSF53335">
    <property type="entry name" value="S-adenosyl-L-methionine-dependent methyltransferases"/>
    <property type="match status" value="1"/>
</dbReference>
<dbReference type="EMBL" id="CP036299">
    <property type="protein sequence ID" value="QDV30198.1"/>
    <property type="molecule type" value="Genomic_DNA"/>
</dbReference>
<dbReference type="Pfam" id="PF07021">
    <property type="entry name" value="MetW"/>
    <property type="match status" value="1"/>
</dbReference>
<dbReference type="RefSeq" id="WP_145299170.1">
    <property type="nucleotide sequence ID" value="NZ_CP036299.1"/>
</dbReference>
<dbReference type="Gene3D" id="3.40.50.150">
    <property type="entry name" value="Vaccinia Virus protein VP39"/>
    <property type="match status" value="1"/>
</dbReference>
<gene>
    <name evidence="1" type="ORF">Spb1_21260</name>
</gene>
<dbReference type="KEGG" id="peh:Spb1_21260"/>
<evidence type="ECO:0000313" key="2">
    <source>
        <dbReference type="Proteomes" id="UP000315349"/>
    </source>
</evidence>
<evidence type="ECO:0008006" key="3">
    <source>
        <dbReference type="Google" id="ProtNLM"/>
    </source>
</evidence>
<reference evidence="1 2" key="1">
    <citation type="submission" date="2019-02" db="EMBL/GenBank/DDBJ databases">
        <title>Deep-cultivation of Planctomycetes and their phenomic and genomic characterization uncovers novel biology.</title>
        <authorList>
            <person name="Wiegand S."/>
            <person name="Jogler M."/>
            <person name="Boedeker C."/>
            <person name="Pinto D."/>
            <person name="Vollmers J."/>
            <person name="Rivas-Marin E."/>
            <person name="Kohn T."/>
            <person name="Peeters S.H."/>
            <person name="Heuer A."/>
            <person name="Rast P."/>
            <person name="Oberbeckmann S."/>
            <person name="Bunk B."/>
            <person name="Jeske O."/>
            <person name="Meyerdierks A."/>
            <person name="Storesund J.E."/>
            <person name="Kallscheuer N."/>
            <person name="Luecker S."/>
            <person name="Lage O.M."/>
            <person name="Pohl T."/>
            <person name="Merkel B.J."/>
            <person name="Hornburger P."/>
            <person name="Mueller R.-W."/>
            <person name="Bruemmer F."/>
            <person name="Labrenz M."/>
            <person name="Spormann A.M."/>
            <person name="Op den Camp H."/>
            <person name="Overmann J."/>
            <person name="Amann R."/>
            <person name="Jetten M.S.M."/>
            <person name="Mascher T."/>
            <person name="Medema M.H."/>
            <person name="Devos D.P."/>
            <person name="Kaster A.-K."/>
            <person name="Ovreas L."/>
            <person name="Rohde M."/>
            <person name="Galperin M.Y."/>
            <person name="Jogler C."/>
        </authorList>
    </citation>
    <scope>NUCLEOTIDE SEQUENCE [LARGE SCALE GENOMIC DNA]</scope>
    <source>
        <strain evidence="1 2">Spb1</strain>
    </source>
</reference>
<organism evidence="1 2">
    <name type="scientific">Planctopirus ephydatiae</name>
    <dbReference type="NCBI Taxonomy" id="2528019"/>
    <lineage>
        <taxon>Bacteria</taxon>
        <taxon>Pseudomonadati</taxon>
        <taxon>Planctomycetota</taxon>
        <taxon>Planctomycetia</taxon>
        <taxon>Planctomycetales</taxon>
        <taxon>Planctomycetaceae</taxon>
        <taxon>Planctopirus</taxon>
    </lineage>
</organism>
<dbReference type="AlphaFoldDB" id="A0A518GNK1"/>
<protein>
    <recommendedName>
        <fullName evidence="3">Methionine biosynthesis protein MetW</fullName>
    </recommendedName>
</protein>
<dbReference type="OrthoDB" id="9792690at2"/>
<accession>A0A518GNK1</accession>
<evidence type="ECO:0000313" key="1">
    <source>
        <dbReference type="EMBL" id="QDV30198.1"/>
    </source>
</evidence>
<sequence>MKYLLADHAAALIDRIIMDQIPAGSRVLDLGCGDGRLLCRLRDEMGASIQGVERDPKAVIAAISKGVPVIQADLDQGLDEIPDHAFDYAVLSQTLQQVIQPENVVNEMLRAAQRAIVVVPNFGHWRIRLQILVNGRVPITSELPYDWYNTPNLHFLTMIDFRALTERLQLRIVRELPIVSGVAKAGLKLANLRAESALFVLERMTNEVIPITIPEPQKPATEIESDSAV</sequence>
<name>A0A518GNK1_9PLAN</name>
<dbReference type="NCBIfam" id="TIGR02081">
    <property type="entry name" value="metW"/>
    <property type="match status" value="1"/>
</dbReference>
<dbReference type="CDD" id="cd02440">
    <property type="entry name" value="AdoMet_MTases"/>
    <property type="match status" value="1"/>
</dbReference>
<dbReference type="Proteomes" id="UP000315349">
    <property type="component" value="Chromosome"/>
</dbReference>